<dbReference type="EMBL" id="GAPW01004741">
    <property type="protein sequence ID" value="JAC08857.1"/>
    <property type="molecule type" value="mRNA"/>
</dbReference>
<feature type="compositionally biased region" description="Pro residues" evidence="1">
    <location>
        <begin position="162"/>
        <end position="174"/>
    </location>
</feature>
<sequence>MRLPVSIFVLVTVLLVVADAAPCCMSCCSCCSGCGGGGGGGGCDGGGGNDPFAAQATEIVRKVMAKKRPKPPKTNAAAKAPPPPPAPPADIDGEKELFANMDDPAYTDIRAGKPAKPPAAAAAAGGGGPLPGVYPTPAPSAGKKPANAHDGVGPVRYETAPGDPPPKMDPPPMAPGADKAKVVEPVYWTD</sequence>
<name>A0A023EID0_AEDAL</name>
<feature type="chain" id="PRO_5001519611" evidence="2">
    <location>
        <begin position="21"/>
        <end position="190"/>
    </location>
</feature>
<evidence type="ECO:0000313" key="3">
    <source>
        <dbReference type="EMBL" id="JAC08857.1"/>
    </source>
</evidence>
<reference evidence="3" key="1">
    <citation type="journal article" date="2014" name="PLoS Negl. Trop. Dis.">
        <title>Identification and characterization of seminal fluid proteins in the Asian tiger mosquito, Aedes albopictus.</title>
        <authorList>
            <person name="Boes K.E."/>
            <person name="Ribeiro J.M."/>
            <person name="Wong A."/>
            <person name="Harrington L.C."/>
            <person name="Wolfner M.F."/>
            <person name="Sirot L.K."/>
        </authorList>
    </citation>
    <scope>NUCLEOTIDE SEQUENCE</scope>
    <source>
        <tissue evidence="3">Reproductive organs</tissue>
    </source>
</reference>
<dbReference type="AlphaFoldDB" id="A0A023EID0"/>
<dbReference type="VEuPathDB" id="VectorBase:AALC636_014974"/>
<feature type="compositionally biased region" description="Low complexity" evidence="1">
    <location>
        <begin position="112"/>
        <end position="123"/>
    </location>
</feature>
<organism evidence="3">
    <name type="scientific">Aedes albopictus</name>
    <name type="common">Asian tiger mosquito</name>
    <name type="synonym">Stegomyia albopicta</name>
    <dbReference type="NCBI Taxonomy" id="7160"/>
    <lineage>
        <taxon>Eukaryota</taxon>
        <taxon>Metazoa</taxon>
        <taxon>Ecdysozoa</taxon>
        <taxon>Arthropoda</taxon>
        <taxon>Hexapoda</taxon>
        <taxon>Insecta</taxon>
        <taxon>Pterygota</taxon>
        <taxon>Neoptera</taxon>
        <taxon>Endopterygota</taxon>
        <taxon>Diptera</taxon>
        <taxon>Nematocera</taxon>
        <taxon>Culicoidea</taxon>
        <taxon>Culicidae</taxon>
        <taxon>Culicinae</taxon>
        <taxon>Aedini</taxon>
        <taxon>Aedes</taxon>
        <taxon>Stegomyia</taxon>
    </lineage>
</organism>
<evidence type="ECO:0000256" key="1">
    <source>
        <dbReference type="SAM" id="MobiDB-lite"/>
    </source>
</evidence>
<feature type="signal peptide" evidence="2">
    <location>
        <begin position="1"/>
        <end position="20"/>
    </location>
</feature>
<protein>
    <submittedName>
        <fullName evidence="3">Putative rna-binding protein mex3d</fullName>
    </submittedName>
</protein>
<dbReference type="VEuPathDB" id="VectorBase:AALF011624"/>
<feature type="region of interest" description="Disordered" evidence="1">
    <location>
        <begin position="65"/>
        <end position="190"/>
    </location>
</feature>
<dbReference type="VEuPathDB" id="VectorBase:AALFPA_052247"/>
<accession>A0A023EID0</accession>
<evidence type="ECO:0000256" key="2">
    <source>
        <dbReference type="SAM" id="SignalP"/>
    </source>
</evidence>
<proteinExistence type="evidence at transcript level"/>
<keyword evidence="2" id="KW-0732">Signal</keyword>